<evidence type="ECO:0000256" key="1">
    <source>
        <dbReference type="SAM" id="MobiDB-lite"/>
    </source>
</evidence>
<keyword evidence="2" id="KW-0732">Signal</keyword>
<name>A0AAQ4FCL9_AMBAM</name>
<dbReference type="Proteomes" id="UP001321473">
    <property type="component" value="Unassembled WGS sequence"/>
</dbReference>
<evidence type="ECO:0000256" key="2">
    <source>
        <dbReference type="SAM" id="SignalP"/>
    </source>
</evidence>
<feature type="signal peptide" evidence="2">
    <location>
        <begin position="1"/>
        <end position="18"/>
    </location>
</feature>
<proteinExistence type="predicted"/>
<accession>A0AAQ4FCL9</accession>
<feature type="region of interest" description="Disordered" evidence="1">
    <location>
        <begin position="49"/>
        <end position="113"/>
    </location>
</feature>
<evidence type="ECO:0000313" key="4">
    <source>
        <dbReference type="Proteomes" id="UP001321473"/>
    </source>
</evidence>
<feature type="chain" id="PRO_5042979174" description="Secreted protein" evidence="2">
    <location>
        <begin position="19"/>
        <end position="113"/>
    </location>
</feature>
<evidence type="ECO:0008006" key="5">
    <source>
        <dbReference type="Google" id="ProtNLM"/>
    </source>
</evidence>
<comment type="caution">
    <text evidence="3">The sequence shown here is derived from an EMBL/GenBank/DDBJ whole genome shotgun (WGS) entry which is preliminary data.</text>
</comment>
<evidence type="ECO:0000313" key="3">
    <source>
        <dbReference type="EMBL" id="KAK8785064.1"/>
    </source>
</evidence>
<feature type="compositionally biased region" description="Low complexity" evidence="1">
    <location>
        <begin position="49"/>
        <end position="76"/>
    </location>
</feature>
<dbReference type="PROSITE" id="PS51257">
    <property type="entry name" value="PROKAR_LIPOPROTEIN"/>
    <property type="match status" value="1"/>
</dbReference>
<gene>
    <name evidence="3" type="ORF">V5799_008571</name>
</gene>
<protein>
    <recommendedName>
        <fullName evidence="5">Secreted protein</fullName>
    </recommendedName>
</protein>
<feature type="non-terminal residue" evidence="3">
    <location>
        <position position="113"/>
    </location>
</feature>
<organism evidence="3 4">
    <name type="scientific">Amblyomma americanum</name>
    <name type="common">Lone star tick</name>
    <dbReference type="NCBI Taxonomy" id="6943"/>
    <lineage>
        <taxon>Eukaryota</taxon>
        <taxon>Metazoa</taxon>
        <taxon>Ecdysozoa</taxon>
        <taxon>Arthropoda</taxon>
        <taxon>Chelicerata</taxon>
        <taxon>Arachnida</taxon>
        <taxon>Acari</taxon>
        <taxon>Parasitiformes</taxon>
        <taxon>Ixodida</taxon>
        <taxon>Ixodoidea</taxon>
        <taxon>Ixodidae</taxon>
        <taxon>Amblyomminae</taxon>
        <taxon>Amblyomma</taxon>
    </lineage>
</organism>
<sequence length="113" mass="11532">MRLCLMLLGALWLCGCEAARIGSPSTMRQALWWRPAALLQRQARAGPVAMAKAGSSLGPGSSSSTGSSAKAGSKAGNPEAPGEVAHADAGASSKAQQSVRSPRGARQYDVPQI</sequence>
<dbReference type="AlphaFoldDB" id="A0AAQ4FCL9"/>
<reference evidence="3 4" key="1">
    <citation type="journal article" date="2023" name="Arcadia Sci">
        <title>De novo assembly of a long-read Amblyomma americanum tick genome.</title>
        <authorList>
            <person name="Chou S."/>
            <person name="Poskanzer K.E."/>
            <person name="Rollins M."/>
            <person name="Thuy-Boun P.S."/>
        </authorList>
    </citation>
    <scope>NUCLEOTIDE SEQUENCE [LARGE SCALE GENOMIC DNA]</scope>
    <source>
        <strain evidence="3">F_SG_1</strain>
        <tissue evidence="3">Salivary glands</tissue>
    </source>
</reference>
<dbReference type="EMBL" id="JARKHS020003983">
    <property type="protein sequence ID" value="KAK8785064.1"/>
    <property type="molecule type" value="Genomic_DNA"/>
</dbReference>
<keyword evidence="4" id="KW-1185">Reference proteome</keyword>